<dbReference type="InterPro" id="IPR019722">
    <property type="entry name" value="HI_0552_fam"/>
</dbReference>
<evidence type="ECO:0000256" key="1">
    <source>
        <dbReference type="ARBA" id="ARBA00022741"/>
    </source>
</evidence>
<reference evidence="4 5" key="1">
    <citation type="submission" date="2017-01" db="EMBL/GenBank/DDBJ databases">
        <authorList>
            <person name="Varghese N."/>
            <person name="Submissions S."/>
        </authorList>
    </citation>
    <scope>NUCLEOTIDE SEQUENCE [LARGE SCALE GENOMIC DNA]</scope>
    <source>
        <strain evidence="4 5">DSM 22782</strain>
    </source>
</reference>
<feature type="domain" description="SF3 helicase" evidence="3">
    <location>
        <begin position="381"/>
        <end position="601"/>
    </location>
</feature>
<name>A0ABY1KXW8_9BACI</name>
<dbReference type="PANTHER" id="PTHR37291:SF1">
    <property type="entry name" value="TYPE IV METHYL-DIRECTED RESTRICTION ENZYME ECOKMCRB SUBUNIT"/>
    <property type="match status" value="1"/>
</dbReference>
<dbReference type="InterPro" id="IPR027417">
    <property type="entry name" value="P-loop_NTPase"/>
</dbReference>
<keyword evidence="1" id="KW-0547">Nucleotide-binding</keyword>
<proteinExistence type="predicted"/>
<keyword evidence="5" id="KW-1185">Reference proteome</keyword>
<dbReference type="InterPro" id="IPR052934">
    <property type="entry name" value="Methyl-DNA_Rec/Restrict_Enz"/>
</dbReference>
<keyword evidence="2" id="KW-0067">ATP-binding</keyword>
<dbReference type="PANTHER" id="PTHR37291">
    <property type="entry name" value="5-METHYLCYTOSINE-SPECIFIC RESTRICTION ENZYME B"/>
    <property type="match status" value="1"/>
</dbReference>
<sequence>MKIPAQQFELLQGPLRLFANMKKEYTENEIAEIKKSHQKGWRDWKELMTKVLGQLGKGYEAETESWTNGWLIQKRFWTRIKRVERKDDATCNSVAMNGDSLRVHLEWHNNRSDRSGNSIEEHNAWINYVEKWVAEQSIDPADFKVWTSLEDEDEEYITLETYLQDEEIQAQYNQMVQSEENTWIRVGKVFTKEEVLTWDQAEEAIANVVRDLDNLYEKTKSAPKPKRKYWLFNVFYSKNSVVWEKSRAQGIAAMQYEEGRQSKSVVTKNLNIIEKMAPGDYVIAYTGSRGFLAIGEVTTPFYQEKDESKYIYADVKKDEGWRQRIGVNWFKVVEEPVMSNDPGLKNRLGVDPSTVMSSATIFEIPEEGYRFVKGLIEGTEEEIEVPQVTFKANKLPGHLYFEGEEELVTQVRTAMANGKHIILTGPPGTGKSKLAKYICDMFKADYKMSTATSDWSTYETIGGYRPNSDGTLSFSPGLFLECFKDETTSLPQNKWLIIDEMNRADIDKAFGSLFSALTGDPITLNFQTKSGRPLLLKPQKDEKTVVPNEWEYIIPKSWRLIGTMNTLDKASLYEMSYAFMRRFAFIPVGIPRDIDDQLVKNYLETWEIANFKYTDTLVSMWKYINEYRPIGPAIIEDIARYVKDEGDLTSAIILYVLPQFEGLLDKEILEFIQEVREVPEVEEDKLIQFAEDFFHIKG</sequence>
<evidence type="ECO:0000259" key="3">
    <source>
        <dbReference type="PROSITE" id="PS51206"/>
    </source>
</evidence>
<evidence type="ECO:0000256" key="2">
    <source>
        <dbReference type="ARBA" id="ARBA00022840"/>
    </source>
</evidence>
<dbReference type="InterPro" id="IPR003593">
    <property type="entry name" value="AAA+_ATPase"/>
</dbReference>
<dbReference type="PROSITE" id="PS51206">
    <property type="entry name" value="SF3_HELICASE_1"/>
    <property type="match status" value="1"/>
</dbReference>
<evidence type="ECO:0000313" key="5">
    <source>
        <dbReference type="Proteomes" id="UP000199777"/>
    </source>
</evidence>
<dbReference type="SUPFAM" id="SSF52540">
    <property type="entry name" value="P-loop containing nucleoside triphosphate hydrolases"/>
    <property type="match status" value="1"/>
</dbReference>
<gene>
    <name evidence="4" type="ORF">SAMN05421758_10948</name>
</gene>
<evidence type="ECO:0000313" key="4">
    <source>
        <dbReference type="EMBL" id="SIS90578.1"/>
    </source>
</evidence>
<dbReference type="InterPro" id="IPR011704">
    <property type="entry name" value="ATPase_dyneun-rel_AAA"/>
</dbReference>
<dbReference type="Pfam" id="PF07728">
    <property type="entry name" value="AAA_5"/>
    <property type="match status" value="1"/>
</dbReference>
<dbReference type="Gene3D" id="3.10.590.10">
    <property type="entry name" value="ph1033 like domains"/>
    <property type="match status" value="1"/>
</dbReference>
<protein>
    <submittedName>
        <fullName evidence="4">MoxR-like ATPase</fullName>
    </submittedName>
</protein>
<dbReference type="Pfam" id="PF10786">
    <property type="entry name" value="HI_0552"/>
    <property type="match status" value="1"/>
</dbReference>
<dbReference type="Proteomes" id="UP000199777">
    <property type="component" value="Unassembled WGS sequence"/>
</dbReference>
<dbReference type="Gene3D" id="3.40.50.300">
    <property type="entry name" value="P-loop containing nucleotide triphosphate hydrolases"/>
    <property type="match status" value="1"/>
</dbReference>
<dbReference type="SMART" id="SM00382">
    <property type="entry name" value="AAA"/>
    <property type="match status" value="1"/>
</dbReference>
<organism evidence="4 5">
    <name type="scientific">Salimicrobium salexigens</name>
    <dbReference type="NCBI Taxonomy" id="908941"/>
    <lineage>
        <taxon>Bacteria</taxon>
        <taxon>Bacillati</taxon>
        <taxon>Bacillota</taxon>
        <taxon>Bacilli</taxon>
        <taxon>Bacillales</taxon>
        <taxon>Bacillaceae</taxon>
        <taxon>Salimicrobium</taxon>
    </lineage>
</organism>
<comment type="caution">
    <text evidence="4">The sequence shown here is derived from an EMBL/GenBank/DDBJ whole genome shotgun (WGS) entry which is preliminary data.</text>
</comment>
<accession>A0ABY1KXW8</accession>
<dbReference type="EMBL" id="FTOK01000009">
    <property type="protein sequence ID" value="SIS90578.1"/>
    <property type="molecule type" value="Genomic_DNA"/>
</dbReference>
<dbReference type="InterPro" id="IPR014015">
    <property type="entry name" value="Helicase_SF3_DNA-vir"/>
</dbReference>
<dbReference type="SUPFAM" id="SSF88697">
    <property type="entry name" value="PUA domain-like"/>
    <property type="match status" value="1"/>
</dbReference>
<dbReference type="InterPro" id="IPR015947">
    <property type="entry name" value="PUA-like_sf"/>
</dbReference>